<feature type="binding site" description="axial binding residue" evidence="12">
    <location>
        <position position="314"/>
    </location>
    <ligand>
        <name>heme</name>
        <dbReference type="ChEBI" id="CHEBI:30413"/>
    </ligand>
    <ligandPart>
        <name>Fe</name>
        <dbReference type="ChEBI" id="CHEBI:18248"/>
    </ligandPart>
</feature>
<proteinExistence type="inferred from homology"/>
<feature type="transmembrane region" description="Helical" evidence="12">
    <location>
        <begin position="12"/>
        <end position="33"/>
    </location>
</feature>
<accession>A0A2U2XA99</accession>
<reference evidence="13 14" key="2">
    <citation type="submission" date="2018-05" db="EMBL/GenBank/DDBJ databases">
        <authorList>
            <person name="Lanie J.A."/>
            <person name="Ng W.-L."/>
            <person name="Kazmierczak K.M."/>
            <person name="Andrzejewski T.M."/>
            <person name="Davidsen T.M."/>
            <person name="Wayne K.J."/>
            <person name="Tettelin H."/>
            <person name="Glass J.I."/>
            <person name="Rusch D."/>
            <person name="Podicherti R."/>
            <person name="Tsui H.-C.T."/>
            <person name="Winkler M.E."/>
        </authorList>
    </citation>
    <scope>NUCLEOTIDE SEQUENCE [LARGE SCALE GENOMIC DNA]</scope>
    <source>
        <strain evidence="13 14">C305</strain>
    </source>
</reference>
<feature type="transmembrane region" description="Helical" evidence="12">
    <location>
        <begin position="258"/>
        <end position="275"/>
    </location>
</feature>
<feature type="transmembrane region" description="Helical" evidence="12">
    <location>
        <begin position="95"/>
        <end position="113"/>
    </location>
</feature>
<dbReference type="HAMAP" id="MF_01665">
    <property type="entry name" value="HemeA_synth_type2"/>
    <property type="match status" value="1"/>
</dbReference>
<comment type="subunit">
    <text evidence="12">Interacts with CtaB.</text>
</comment>
<feature type="transmembrane region" description="Helical" evidence="12">
    <location>
        <begin position="158"/>
        <end position="177"/>
    </location>
</feature>
<evidence type="ECO:0000256" key="6">
    <source>
        <dbReference type="ARBA" id="ARBA00023002"/>
    </source>
</evidence>
<feature type="transmembrane region" description="Helical" evidence="12">
    <location>
        <begin position="312"/>
        <end position="330"/>
    </location>
</feature>
<evidence type="ECO:0000256" key="2">
    <source>
        <dbReference type="ARBA" id="ARBA00004141"/>
    </source>
</evidence>
<comment type="function">
    <text evidence="12">Catalyzes the conversion of heme O to heme A by two successive hydroxylations of the methyl group at C8. The first hydroxylation forms heme I, the second hydroxylation results in an unstable dihydroxymethyl group, which spontaneously dehydrates, resulting in the formyl group of heme A.</text>
</comment>
<evidence type="ECO:0000256" key="9">
    <source>
        <dbReference type="ARBA" id="ARBA00023136"/>
    </source>
</evidence>
<dbReference type="OrthoDB" id="9793156at2"/>
<sequence length="343" mass="40018">MIKNNYQKQVYFWLLSGCILIVLMVVVGGITRLTESGLSMTNWKPVTGFLPPLTEEAWQEEFDGYKASPEFKHFNHHFTLSEYKDIYFWEYVHRLFGRVIGIVFIVPFLFFWLKKSFNQRIKKRLGIIFLLGLSQGVMGWLMVKSGLVDNPHVSHYRLFLHLFFAISLVLFIFYTALLVRYPNHNWKPEMALKKWTLLIFIVTLIQVAYGALVAGLKAGFLYNTYPKMGADWLPQSLWNNYPELGIMVVFEDPGTVQFIHRTFALIVVIVAFIFWRKFKFYAMPKWIALGILLQAILGVFTLLYIVPISLGVLHQLIAILILLMMTLQLFTANYTMEFKKLNN</sequence>
<dbReference type="InterPro" id="IPR023754">
    <property type="entry name" value="HemeA_Synthase_type2"/>
</dbReference>
<feature type="transmembrane region" description="Helical" evidence="12">
    <location>
        <begin position="287"/>
        <end position="306"/>
    </location>
</feature>
<reference evidence="13 14" key="1">
    <citation type="submission" date="2018-05" db="EMBL/GenBank/DDBJ databases">
        <title>Brumimicrobium oceani sp. nov., isolated from coastal sediment.</title>
        <authorList>
            <person name="Kou Y."/>
        </authorList>
    </citation>
    <scope>NUCLEOTIDE SEQUENCE [LARGE SCALE GENOMIC DNA]</scope>
    <source>
        <strain evidence="13 14">C305</strain>
    </source>
</reference>
<dbReference type="EMBL" id="QFRJ01000012">
    <property type="protein sequence ID" value="PWH84693.1"/>
    <property type="molecule type" value="Genomic_DNA"/>
</dbReference>
<dbReference type="GO" id="GO:0120547">
    <property type="term" value="F:heme A synthase activity"/>
    <property type="evidence" value="ECO:0007669"/>
    <property type="project" value="UniProtKB-EC"/>
</dbReference>
<keyword evidence="9 12" id="KW-0472">Membrane</keyword>
<comment type="similarity">
    <text evidence="12">Belongs to the COX15/CtaA family. Type 2 subfamily.</text>
</comment>
<evidence type="ECO:0000256" key="3">
    <source>
        <dbReference type="ARBA" id="ARBA00022692"/>
    </source>
</evidence>
<dbReference type="Pfam" id="PF02628">
    <property type="entry name" value="COX15-CtaA"/>
    <property type="match status" value="1"/>
</dbReference>
<dbReference type="GO" id="GO:0006784">
    <property type="term" value="P:heme A biosynthetic process"/>
    <property type="evidence" value="ECO:0007669"/>
    <property type="project" value="UniProtKB-UniRule"/>
</dbReference>
<keyword evidence="4 12" id="KW-0479">Metal-binding</keyword>
<evidence type="ECO:0000256" key="11">
    <source>
        <dbReference type="ARBA" id="ARBA00048044"/>
    </source>
</evidence>
<evidence type="ECO:0000313" key="14">
    <source>
        <dbReference type="Proteomes" id="UP000245370"/>
    </source>
</evidence>
<keyword evidence="6 12" id="KW-0560">Oxidoreductase</keyword>
<feature type="binding site" description="axial binding residue" evidence="12">
    <location>
        <position position="260"/>
    </location>
    <ligand>
        <name>heme</name>
        <dbReference type="ChEBI" id="CHEBI:30413"/>
    </ligand>
    <ligandPart>
        <name>Fe</name>
        <dbReference type="ChEBI" id="CHEBI:18248"/>
    </ligandPart>
</feature>
<dbReference type="RefSeq" id="WP_109360305.1">
    <property type="nucleotide sequence ID" value="NZ_QFRJ01000012.1"/>
</dbReference>
<comment type="catalytic activity">
    <reaction evidence="11">
        <text>Fe(II)-heme o + 2 A + H2O = Fe(II)-heme a + 2 AH2</text>
        <dbReference type="Rhea" id="RHEA:63388"/>
        <dbReference type="ChEBI" id="CHEBI:13193"/>
        <dbReference type="ChEBI" id="CHEBI:15377"/>
        <dbReference type="ChEBI" id="CHEBI:17499"/>
        <dbReference type="ChEBI" id="CHEBI:60530"/>
        <dbReference type="ChEBI" id="CHEBI:61715"/>
        <dbReference type="EC" id="1.17.99.9"/>
    </reaction>
    <physiologicalReaction direction="left-to-right" evidence="11">
        <dbReference type="Rhea" id="RHEA:63389"/>
    </physiologicalReaction>
</comment>
<evidence type="ECO:0000256" key="5">
    <source>
        <dbReference type="ARBA" id="ARBA00022989"/>
    </source>
</evidence>
<dbReference type="Proteomes" id="UP000245370">
    <property type="component" value="Unassembled WGS sequence"/>
</dbReference>
<evidence type="ECO:0000256" key="1">
    <source>
        <dbReference type="ARBA" id="ARBA00001970"/>
    </source>
</evidence>
<dbReference type="GO" id="GO:0005886">
    <property type="term" value="C:plasma membrane"/>
    <property type="evidence" value="ECO:0007669"/>
    <property type="project" value="UniProtKB-SubCell"/>
</dbReference>
<evidence type="ECO:0000256" key="4">
    <source>
        <dbReference type="ARBA" id="ARBA00022723"/>
    </source>
</evidence>
<dbReference type="InterPro" id="IPR003780">
    <property type="entry name" value="COX15/CtaA_fam"/>
</dbReference>
<evidence type="ECO:0000256" key="10">
    <source>
        <dbReference type="ARBA" id="ARBA00044501"/>
    </source>
</evidence>
<evidence type="ECO:0000256" key="7">
    <source>
        <dbReference type="ARBA" id="ARBA00023004"/>
    </source>
</evidence>
<comment type="subcellular location">
    <subcellularLocation>
        <location evidence="12">Cell membrane</location>
        <topology evidence="12">Multi-pass membrane protein</topology>
    </subcellularLocation>
    <subcellularLocation>
        <location evidence="2">Membrane</location>
        <topology evidence="2">Multi-pass membrane protein</topology>
    </subcellularLocation>
</comment>
<organism evidence="13 14">
    <name type="scientific">Brumimicrobium oceani</name>
    <dbReference type="NCBI Taxonomy" id="2100725"/>
    <lineage>
        <taxon>Bacteria</taxon>
        <taxon>Pseudomonadati</taxon>
        <taxon>Bacteroidota</taxon>
        <taxon>Flavobacteriia</taxon>
        <taxon>Flavobacteriales</taxon>
        <taxon>Crocinitomicaceae</taxon>
        <taxon>Brumimicrobium</taxon>
    </lineage>
</organism>
<comment type="cofactor">
    <cofactor evidence="1 12">
        <name>heme b</name>
        <dbReference type="ChEBI" id="CHEBI:60344"/>
    </cofactor>
</comment>
<name>A0A2U2XA99_9FLAO</name>
<keyword evidence="7 12" id="KW-0408">Iron</keyword>
<dbReference type="GO" id="GO:0016653">
    <property type="term" value="F:oxidoreductase activity, acting on NAD(P)H, heme protein as acceptor"/>
    <property type="evidence" value="ECO:0007669"/>
    <property type="project" value="TreeGrafter"/>
</dbReference>
<protein>
    <recommendedName>
        <fullName evidence="12">Heme A synthase</fullName>
        <shortName evidence="12">HAS</shortName>
        <ecNumber evidence="12">1.17.99.9</ecNumber>
    </recommendedName>
    <alternativeName>
        <fullName evidence="12">Cytochrome aa3-controlling protein</fullName>
    </alternativeName>
</protein>
<evidence type="ECO:0000256" key="12">
    <source>
        <dbReference type="HAMAP-Rule" id="MF_01665"/>
    </source>
</evidence>
<dbReference type="PANTHER" id="PTHR23289:SF2">
    <property type="entry name" value="CYTOCHROME C OXIDASE ASSEMBLY PROTEIN COX15 HOMOLOG"/>
    <property type="match status" value="1"/>
</dbReference>
<dbReference type="AlphaFoldDB" id="A0A2U2XA99"/>
<keyword evidence="8 12" id="KW-0350">Heme biosynthesis</keyword>
<gene>
    <name evidence="12" type="primary">ctaA</name>
    <name evidence="13" type="ORF">DIT68_13295</name>
</gene>
<comment type="pathway">
    <text evidence="10 12">Porphyrin-containing compound metabolism; heme A biosynthesis; heme A from heme O: step 1/1.</text>
</comment>
<keyword evidence="3 12" id="KW-0812">Transmembrane</keyword>
<keyword evidence="12" id="KW-1003">Cell membrane</keyword>
<evidence type="ECO:0000313" key="13">
    <source>
        <dbReference type="EMBL" id="PWH84693.1"/>
    </source>
</evidence>
<keyword evidence="5 12" id="KW-1133">Transmembrane helix</keyword>
<keyword evidence="14" id="KW-1185">Reference proteome</keyword>
<feature type="transmembrane region" description="Helical" evidence="12">
    <location>
        <begin position="125"/>
        <end position="143"/>
    </location>
</feature>
<dbReference type="PANTHER" id="PTHR23289">
    <property type="entry name" value="CYTOCHROME C OXIDASE ASSEMBLY PROTEIN COX15"/>
    <property type="match status" value="1"/>
</dbReference>
<dbReference type="EC" id="1.17.99.9" evidence="12"/>
<feature type="transmembrane region" description="Helical" evidence="12">
    <location>
        <begin position="197"/>
        <end position="222"/>
    </location>
</feature>
<evidence type="ECO:0000256" key="8">
    <source>
        <dbReference type="ARBA" id="ARBA00023133"/>
    </source>
</evidence>
<comment type="caution">
    <text evidence="13">The sequence shown here is derived from an EMBL/GenBank/DDBJ whole genome shotgun (WGS) entry which is preliminary data.</text>
</comment>
<dbReference type="UniPathway" id="UPA00269">
    <property type="reaction ID" value="UER00713"/>
</dbReference>
<dbReference type="GO" id="GO:0046872">
    <property type="term" value="F:metal ion binding"/>
    <property type="evidence" value="ECO:0007669"/>
    <property type="project" value="UniProtKB-KW"/>
</dbReference>